<comment type="caution">
    <text evidence="2">The sequence shown here is derived from an EMBL/GenBank/DDBJ whole genome shotgun (WGS) entry which is preliminary data.</text>
</comment>
<proteinExistence type="predicted"/>
<feature type="compositionally biased region" description="Polar residues" evidence="1">
    <location>
        <begin position="1"/>
        <end position="10"/>
    </location>
</feature>
<dbReference type="EMBL" id="NBNE01008977">
    <property type="protein sequence ID" value="OWY98890.1"/>
    <property type="molecule type" value="Genomic_DNA"/>
</dbReference>
<name>A0A225V0C6_9STRA</name>
<evidence type="ECO:0000256" key="1">
    <source>
        <dbReference type="SAM" id="MobiDB-lite"/>
    </source>
</evidence>
<protein>
    <submittedName>
        <fullName evidence="2">Uncharacterized protein</fullName>
    </submittedName>
</protein>
<accession>A0A225V0C6</accession>
<sequence>MESELYSQSKVDPGHQPDAEIEEEIKAPPMEFPEPIQVGIIPGTEAAPVNSQFMTDEAIFRPAKKLAWKPGNAQRPTRENNLYMDKRKLICGRCREEGHPTQFCRRQPCPMCGEYHRRGFCDLWSTLKEVRDVTNAGGSLENLSLEVVQHLLGERPGAEKPLNHKAHGLGNQSAPSLSPQNTVYLHIEHALVEELRKVAIVHEAVFNTRVQVLLDSDATKRIISFDLARRLRLSLNHKNKLCILGYGDVPIYISAKARIKLTLGPRWM</sequence>
<keyword evidence="3" id="KW-1185">Reference proteome</keyword>
<dbReference type="Proteomes" id="UP000198211">
    <property type="component" value="Unassembled WGS sequence"/>
</dbReference>
<organism evidence="2 3">
    <name type="scientific">Phytophthora megakarya</name>
    <dbReference type="NCBI Taxonomy" id="4795"/>
    <lineage>
        <taxon>Eukaryota</taxon>
        <taxon>Sar</taxon>
        <taxon>Stramenopiles</taxon>
        <taxon>Oomycota</taxon>
        <taxon>Peronosporomycetes</taxon>
        <taxon>Peronosporales</taxon>
        <taxon>Peronosporaceae</taxon>
        <taxon>Phytophthora</taxon>
    </lineage>
</organism>
<evidence type="ECO:0000313" key="3">
    <source>
        <dbReference type="Proteomes" id="UP000198211"/>
    </source>
</evidence>
<evidence type="ECO:0000313" key="2">
    <source>
        <dbReference type="EMBL" id="OWY98890.1"/>
    </source>
</evidence>
<reference evidence="3" key="1">
    <citation type="submission" date="2017-03" db="EMBL/GenBank/DDBJ databases">
        <title>Phytopthora megakarya and P. palmivora, two closely related causual agents of cacao black pod achieved similar genome size and gene model numbers by different mechanisms.</title>
        <authorList>
            <person name="Ali S."/>
            <person name="Shao J."/>
            <person name="Larry D.J."/>
            <person name="Kronmiller B."/>
            <person name="Shen D."/>
            <person name="Strem M.D."/>
            <person name="Melnick R.L."/>
            <person name="Guiltinan M.J."/>
            <person name="Tyler B.M."/>
            <person name="Meinhardt L.W."/>
            <person name="Bailey B.A."/>
        </authorList>
    </citation>
    <scope>NUCLEOTIDE SEQUENCE [LARGE SCALE GENOMIC DNA]</scope>
    <source>
        <strain evidence="3">zdho120</strain>
    </source>
</reference>
<feature type="region of interest" description="Disordered" evidence="1">
    <location>
        <begin position="1"/>
        <end position="23"/>
    </location>
</feature>
<dbReference type="AlphaFoldDB" id="A0A225V0C6"/>
<gene>
    <name evidence="2" type="ORF">PHMEG_00030220</name>
</gene>